<reference evidence="2 3" key="1">
    <citation type="submission" date="2020-08" db="EMBL/GenBank/DDBJ databases">
        <title>Genomic Encyclopedia of Type Strains, Phase IV (KMG-IV): sequencing the most valuable type-strain genomes for metagenomic binning, comparative biology and taxonomic classification.</title>
        <authorList>
            <person name="Goeker M."/>
        </authorList>
    </citation>
    <scope>NUCLEOTIDE SEQUENCE [LARGE SCALE GENOMIC DNA]</scope>
    <source>
        <strain evidence="2 3">DSM 7465</strain>
    </source>
</reference>
<dbReference type="Gene3D" id="3.30.1310.20">
    <property type="entry name" value="PRTase-like"/>
    <property type="match status" value="1"/>
</dbReference>
<dbReference type="InterPro" id="IPR029057">
    <property type="entry name" value="PRTase-like"/>
</dbReference>
<evidence type="ECO:0000313" key="3">
    <source>
        <dbReference type="Proteomes" id="UP000575068"/>
    </source>
</evidence>
<evidence type="ECO:0000259" key="1">
    <source>
        <dbReference type="Pfam" id="PF00156"/>
    </source>
</evidence>
<gene>
    <name evidence="2" type="ORF">HNQ99_000093</name>
</gene>
<proteinExistence type="predicted"/>
<keyword evidence="3" id="KW-1185">Reference proteome</keyword>
<keyword evidence="2" id="KW-0808">Transferase</keyword>
<dbReference type="Pfam" id="PF00156">
    <property type="entry name" value="Pribosyltran"/>
    <property type="match status" value="1"/>
</dbReference>
<sequence length="217" mass="23481">MFGHPEFQDRYDAGKRLAKVLAGFAALDPVILGLPRGGVPVAYEVAIALGAELDLLFVRKIGAPGHEELGIGAVVDGPNPQLVLNEDIVRQLGPSPNYIRSEMRRQLETIDERRRLYRGAAEPVELEDRTVIVVDDGIATGGTVRAALKGVRKNHPARLILAVPVAPADTVAQLAEECDEIICLVSPSPFHAVGAHYVDFTQTGDEEVIHLMREARG</sequence>
<name>A0A840HPM4_9SPHN</name>
<dbReference type="GO" id="GO:0016740">
    <property type="term" value="F:transferase activity"/>
    <property type="evidence" value="ECO:0007669"/>
    <property type="project" value="UniProtKB-KW"/>
</dbReference>
<dbReference type="Gene3D" id="3.40.50.2020">
    <property type="match status" value="1"/>
</dbReference>
<organism evidence="2 3">
    <name type="scientific">Rhizorhapis suberifaciens</name>
    <name type="common">corky root of lettuce</name>
    <dbReference type="NCBI Taxonomy" id="13656"/>
    <lineage>
        <taxon>Bacteria</taxon>
        <taxon>Pseudomonadati</taxon>
        <taxon>Pseudomonadota</taxon>
        <taxon>Alphaproteobacteria</taxon>
        <taxon>Sphingomonadales</taxon>
        <taxon>Sphingomonadaceae</taxon>
        <taxon>Rhizorhapis</taxon>
    </lineage>
</organism>
<comment type="caution">
    <text evidence="2">The sequence shown here is derived from an EMBL/GenBank/DDBJ whole genome shotgun (WGS) entry which is preliminary data.</text>
</comment>
<dbReference type="CDD" id="cd06223">
    <property type="entry name" value="PRTases_typeI"/>
    <property type="match status" value="1"/>
</dbReference>
<feature type="domain" description="Phosphoribosyltransferase" evidence="1">
    <location>
        <begin position="25"/>
        <end position="182"/>
    </location>
</feature>
<dbReference type="EMBL" id="JACHOV010000001">
    <property type="protein sequence ID" value="MBB4639813.1"/>
    <property type="molecule type" value="Genomic_DNA"/>
</dbReference>
<dbReference type="RefSeq" id="WP_184473682.1">
    <property type="nucleotide sequence ID" value="NZ_JACHOV010000001.1"/>
</dbReference>
<protein>
    <submittedName>
        <fullName evidence="2">Putative phosphoribosyl transferase</fullName>
    </submittedName>
</protein>
<dbReference type="Proteomes" id="UP000575068">
    <property type="component" value="Unassembled WGS sequence"/>
</dbReference>
<accession>A0A840HPM4</accession>
<evidence type="ECO:0000313" key="2">
    <source>
        <dbReference type="EMBL" id="MBB4639813.1"/>
    </source>
</evidence>
<dbReference type="InterPro" id="IPR000836">
    <property type="entry name" value="PRTase_dom"/>
</dbReference>
<dbReference type="SUPFAM" id="SSF53271">
    <property type="entry name" value="PRTase-like"/>
    <property type="match status" value="1"/>
</dbReference>
<dbReference type="AlphaFoldDB" id="A0A840HPM4"/>